<evidence type="ECO:0000313" key="9">
    <source>
        <dbReference type="EMBL" id="ORY53526.1"/>
    </source>
</evidence>
<dbReference type="PANTHER" id="PTHR12838">
    <property type="entry name" value="U3 SMALL NUCLEOLAR RNA-ASSOCIATED PROTEIN 11"/>
    <property type="match status" value="1"/>
</dbReference>
<gene>
    <name evidence="9" type="ORF">BCR33DRAFT_756823</name>
</gene>
<evidence type="ECO:0000256" key="8">
    <source>
        <dbReference type="SAM" id="MobiDB-lite"/>
    </source>
</evidence>
<sequence>MKVASSLRKAAPRKAHRERSQLASRQHLGLLEKKKDYTLRATDFKEKQKKLKRMKEKAAFKNADEFYFGMINAKTDRGIHKKEAENRLKKFSAEEMALLRTQDKNYINYQRSVNLKKIERLQATKHIPEINEDEDVEEEEEDEEEEIESKPSDPTKGKHTIFVESEKEVETFDPVEHFGTTPDMLKQKYNRLRAEQVAEKPRVVPGQGKLLKKLAKQRDQARRELKSREDREKKLRKVQMEMDLQRQIQNNKGAPPMKLGKDGRGLMVYKWKAERKR</sequence>
<comment type="function">
    <text evidence="1 6">Involved in nucleolar processing of pre-18S ribosomal RNA.</text>
</comment>
<feature type="compositionally biased region" description="Acidic residues" evidence="8">
    <location>
        <begin position="130"/>
        <end position="147"/>
    </location>
</feature>
<proteinExistence type="inferred from homology"/>
<comment type="caution">
    <text evidence="9">The sequence shown here is derived from an EMBL/GenBank/DDBJ whole genome shotgun (WGS) entry which is preliminary data.</text>
</comment>
<dbReference type="GO" id="GO:0006364">
    <property type="term" value="P:rRNA processing"/>
    <property type="evidence" value="ECO:0007669"/>
    <property type="project" value="UniProtKB-UniRule"/>
</dbReference>
<dbReference type="PIRSF" id="PIRSF015952">
    <property type="entry name" value="U3snoRNP11"/>
    <property type="match status" value="1"/>
</dbReference>
<feature type="region of interest" description="Disordered" evidence="8">
    <location>
        <begin position="213"/>
        <end position="233"/>
    </location>
</feature>
<feature type="region of interest" description="Disordered" evidence="8">
    <location>
        <begin position="125"/>
        <end position="159"/>
    </location>
</feature>
<keyword evidence="10" id="KW-1185">Reference proteome</keyword>
<dbReference type="PANTHER" id="PTHR12838:SF0">
    <property type="entry name" value="U3 SMALL NUCLEOLAR RNA-ASSOCIATED PROTEIN 11-RELATED"/>
    <property type="match status" value="1"/>
</dbReference>
<evidence type="ECO:0000256" key="4">
    <source>
        <dbReference type="ARBA" id="ARBA00022552"/>
    </source>
</evidence>
<evidence type="ECO:0000256" key="6">
    <source>
        <dbReference type="PIRNR" id="PIRNR015952"/>
    </source>
</evidence>
<keyword evidence="4 6" id="KW-0698">rRNA processing</keyword>
<comment type="subunit">
    <text evidence="6">Component of the ribosomal small subunit (SSU) processome.</text>
</comment>
<evidence type="ECO:0000256" key="3">
    <source>
        <dbReference type="ARBA" id="ARBA00008105"/>
    </source>
</evidence>
<feature type="region of interest" description="Disordered" evidence="8">
    <location>
        <begin position="1"/>
        <end position="27"/>
    </location>
</feature>
<reference evidence="9 10" key="1">
    <citation type="submission" date="2016-07" db="EMBL/GenBank/DDBJ databases">
        <title>Pervasive Adenine N6-methylation of Active Genes in Fungi.</title>
        <authorList>
            <consortium name="DOE Joint Genome Institute"/>
            <person name="Mondo S.J."/>
            <person name="Dannebaum R.O."/>
            <person name="Kuo R.C."/>
            <person name="Labutti K."/>
            <person name="Haridas S."/>
            <person name="Kuo A."/>
            <person name="Salamov A."/>
            <person name="Ahrendt S.R."/>
            <person name="Lipzen A."/>
            <person name="Sullivan W."/>
            <person name="Andreopoulos W.B."/>
            <person name="Clum A."/>
            <person name="Lindquist E."/>
            <person name="Daum C."/>
            <person name="Ramamoorthy G.K."/>
            <person name="Gryganskyi A."/>
            <person name="Culley D."/>
            <person name="Magnuson J.K."/>
            <person name="James T.Y."/>
            <person name="O'Malley M.A."/>
            <person name="Stajich J.E."/>
            <person name="Spatafora J.W."/>
            <person name="Visel A."/>
            <person name="Grigoriev I.V."/>
        </authorList>
    </citation>
    <scope>NUCLEOTIDE SEQUENCE [LARGE SCALE GENOMIC DNA]</scope>
    <source>
        <strain evidence="9 10">JEL800</strain>
    </source>
</reference>
<dbReference type="STRING" id="329046.A0A1Y2D335"/>
<keyword evidence="5 6" id="KW-0539">Nucleus</keyword>
<dbReference type="InterPro" id="IPR007144">
    <property type="entry name" value="SSU_processome_Utp11"/>
</dbReference>
<dbReference type="AlphaFoldDB" id="A0A1Y2D335"/>
<accession>A0A1Y2D335</accession>
<evidence type="ECO:0000313" key="10">
    <source>
        <dbReference type="Proteomes" id="UP000193642"/>
    </source>
</evidence>
<dbReference type="Proteomes" id="UP000193642">
    <property type="component" value="Unassembled WGS sequence"/>
</dbReference>
<feature type="compositionally biased region" description="Basic and acidic residues" evidence="8">
    <location>
        <begin position="216"/>
        <end position="233"/>
    </location>
</feature>
<dbReference type="Pfam" id="PF03998">
    <property type="entry name" value="Utp11"/>
    <property type="match status" value="1"/>
</dbReference>
<dbReference type="GO" id="GO:0032040">
    <property type="term" value="C:small-subunit processome"/>
    <property type="evidence" value="ECO:0007669"/>
    <property type="project" value="UniProtKB-UniRule"/>
</dbReference>
<dbReference type="EMBL" id="MCGO01000001">
    <property type="protein sequence ID" value="ORY53526.1"/>
    <property type="molecule type" value="Genomic_DNA"/>
</dbReference>
<evidence type="ECO:0000256" key="1">
    <source>
        <dbReference type="ARBA" id="ARBA00004099"/>
    </source>
</evidence>
<comment type="subcellular location">
    <subcellularLocation>
        <location evidence="2 6">Nucleus</location>
        <location evidence="2 6">Nucleolus</location>
    </subcellularLocation>
</comment>
<feature type="coiled-coil region" evidence="7">
    <location>
        <begin position="44"/>
        <end position="101"/>
    </location>
</feature>
<comment type="similarity">
    <text evidence="3 6">Belongs to the UTP11 family.</text>
</comment>
<evidence type="ECO:0000256" key="5">
    <source>
        <dbReference type="ARBA" id="ARBA00023242"/>
    </source>
</evidence>
<evidence type="ECO:0000256" key="7">
    <source>
        <dbReference type="SAM" id="Coils"/>
    </source>
</evidence>
<organism evidence="9 10">
    <name type="scientific">Rhizoclosmatium globosum</name>
    <dbReference type="NCBI Taxonomy" id="329046"/>
    <lineage>
        <taxon>Eukaryota</taxon>
        <taxon>Fungi</taxon>
        <taxon>Fungi incertae sedis</taxon>
        <taxon>Chytridiomycota</taxon>
        <taxon>Chytridiomycota incertae sedis</taxon>
        <taxon>Chytridiomycetes</taxon>
        <taxon>Chytridiales</taxon>
        <taxon>Chytriomycetaceae</taxon>
        <taxon>Rhizoclosmatium</taxon>
    </lineage>
</organism>
<dbReference type="OrthoDB" id="29058at2759"/>
<protein>
    <recommendedName>
        <fullName evidence="6">U3 small nucleolar RNA-associated protein 11</fullName>
        <shortName evidence="6">U3 snoRNA-associated protein 11</shortName>
    </recommendedName>
</protein>
<evidence type="ECO:0000256" key="2">
    <source>
        <dbReference type="ARBA" id="ARBA00004604"/>
    </source>
</evidence>
<keyword evidence="7" id="KW-0175">Coiled coil</keyword>
<name>A0A1Y2D335_9FUNG</name>